<dbReference type="PANTHER" id="PTHR31606:SF1">
    <property type="entry name" value="WW DOMAIN BINDING PROTEIN 2, ISOFORM E"/>
    <property type="match status" value="1"/>
</dbReference>
<gene>
    <name evidence="2" type="ORF">QJS10_CPB22g00374</name>
</gene>
<dbReference type="InterPro" id="IPR044852">
    <property type="entry name" value="WBP2-like"/>
</dbReference>
<comment type="caution">
    <text evidence="2">The sequence shown here is derived from an EMBL/GenBank/DDBJ whole genome shotgun (WGS) entry which is preliminary data.</text>
</comment>
<keyword evidence="3" id="KW-1185">Reference proteome</keyword>
<dbReference type="PANTHER" id="PTHR31606">
    <property type="entry name" value="WW DOMAIN BINDING PROTEIN 2, ISOFORM E"/>
    <property type="match status" value="1"/>
</dbReference>
<dbReference type="GO" id="GO:0003713">
    <property type="term" value="F:transcription coactivator activity"/>
    <property type="evidence" value="ECO:0007669"/>
    <property type="project" value="InterPro"/>
</dbReference>
<dbReference type="GO" id="GO:0005634">
    <property type="term" value="C:nucleus"/>
    <property type="evidence" value="ECO:0007669"/>
    <property type="project" value="TreeGrafter"/>
</dbReference>
<organism evidence="2 3">
    <name type="scientific">Acorus calamus</name>
    <name type="common">Sweet flag</name>
    <dbReference type="NCBI Taxonomy" id="4465"/>
    <lineage>
        <taxon>Eukaryota</taxon>
        <taxon>Viridiplantae</taxon>
        <taxon>Streptophyta</taxon>
        <taxon>Embryophyta</taxon>
        <taxon>Tracheophyta</taxon>
        <taxon>Spermatophyta</taxon>
        <taxon>Magnoliopsida</taxon>
        <taxon>Liliopsida</taxon>
        <taxon>Acoraceae</taxon>
        <taxon>Acorus</taxon>
    </lineage>
</organism>
<feature type="region of interest" description="Disordered" evidence="1">
    <location>
        <begin position="97"/>
        <end position="119"/>
    </location>
</feature>
<proteinExistence type="predicted"/>
<dbReference type="GO" id="GO:0031490">
    <property type="term" value="F:chromatin DNA binding"/>
    <property type="evidence" value="ECO:0007669"/>
    <property type="project" value="TreeGrafter"/>
</dbReference>
<dbReference type="EMBL" id="JAUJYO010000022">
    <property type="protein sequence ID" value="KAK1281724.1"/>
    <property type="molecule type" value="Genomic_DNA"/>
</dbReference>
<dbReference type="Proteomes" id="UP001180020">
    <property type="component" value="Unassembled WGS sequence"/>
</dbReference>
<sequence>MALNQPLYGNGMPVAFVGEMFVLARDGVEFEVDKIPESSGARRPAQGTVFHSLIQDLVQGRWLWNLHSPLCEFDCINETIQPTLCSLRSCSGFHTLRGPTAGGSNSSGGDDETSLCGSK</sequence>
<evidence type="ECO:0000256" key="1">
    <source>
        <dbReference type="SAM" id="MobiDB-lite"/>
    </source>
</evidence>
<dbReference type="AlphaFoldDB" id="A0AAV9BZC4"/>
<evidence type="ECO:0000313" key="2">
    <source>
        <dbReference type="EMBL" id="KAK1281724.1"/>
    </source>
</evidence>
<reference evidence="2" key="1">
    <citation type="journal article" date="2023" name="Nat. Commun.">
        <title>Diploid and tetraploid genomes of Acorus and the evolution of monocots.</title>
        <authorList>
            <person name="Ma L."/>
            <person name="Liu K.W."/>
            <person name="Li Z."/>
            <person name="Hsiao Y.Y."/>
            <person name="Qi Y."/>
            <person name="Fu T."/>
            <person name="Tang G.D."/>
            <person name="Zhang D."/>
            <person name="Sun W.H."/>
            <person name="Liu D.K."/>
            <person name="Li Y."/>
            <person name="Chen G.Z."/>
            <person name="Liu X.D."/>
            <person name="Liao X.Y."/>
            <person name="Jiang Y.T."/>
            <person name="Yu X."/>
            <person name="Hao Y."/>
            <person name="Huang J."/>
            <person name="Zhao X.W."/>
            <person name="Ke S."/>
            <person name="Chen Y.Y."/>
            <person name="Wu W.L."/>
            <person name="Hsu J.L."/>
            <person name="Lin Y.F."/>
            <person name="Huang M.D."/>
            <person name="Li C.Y."/>
            <person name="Huang L."/>
            <person name="Wang Z.W."/>
            <person name="Zhao X."/>
            <person name="Zhong W.Y."/>
            <person name="Peng D.H."/>
            <person name="Ahmad S."/>
            <person name="Lan S."/>
            <person name="Zhang J.S."/>
            <person name="Tsai W.C."/>
            <person name="Van de Peer Y."/>
            <person name="Liu Z.J."/>
        </authorList>
    </citation>
    <scope>NUCLEOTIDE SEQUENCE</scope>
    <source>
        <strain evidence="2">CP</strain>
    </source>
</reference>
<reference evidence="2" key="2">
    <citation type="submission" date="2023-06" db="EMBL/GenBank/DDBJ databases">
        <authorList>
            <person name="Ma L."/>
            <person name="Liu K.-W."/>
            <person name="Li Z."/>
            <person name="Hsiao Y.-Y."/>
            <person name="Qi Y."/>
            <person name="Fu T."/>
            <person name="Tang G."/>
            <person name="Zhang D."/>
            <person name="Sun W.-H."/>
            <person name="Liu D.-K."/>
            <person name="Li Y."/>
            <person name="Chen G.-Z."/>
            <person name="Liu X.-D."/>
            <person name="Liao X.-Y."/>
            <person name="Jiang Y.-T."/>
            <person name="Yu X."/>
            <person name="Hao Y."/>
            <person name="Huang J."/>
            <person name="Zhao X.-W."/>
            <person name="Ke S."/>
            <person name="Chen Y.-Y."/>
            <person name="Wu W.-L."/>
            <person name="Hsu J.-L."/>
            <person name="Lin Y.-F."/>
            <person name="Huang M.-D."/>
            <person name="Li C.-Y."/>
            <person name="Huang L."/>
            <person name="Wang Z.-W."/>
            <person name="Zhao X."/>
            <person name="Zhong W.-Y."/>
            <person name="Peng D.-H."/>
            <person name="Ahmad S."/>
            <person name="Lan S."/>
            <person name="Zhang J.-S."/>
            <person name="Tsai W.-C."/>
            <person name="Van De Peer Y."/>
            <person name="Liu Z.-J."/>
        </authorList>
    </citation>
    <scope>NUCLEOTIDE SEQUENCE</scope>
    <source>
        <strain evidence="2">CP</strain>
        <tissue evidence="2">Leaves</tissue>
    </source>
</reference>
<name>A0AAV9BZC4_ACOCL</name>
<protein>
    <submittedName>
        <fullName evidence="2">Uncharacterized protein</fullName>
    </submittedName>
</protein>
<accession>A0AAV9BZC4</accession>
<evidence type="ECO:0000313" key="3">
    <source>
        <dbReference type="Proteomes" id="UP001180020"/>
    </source>
</evidence>